<dbReference type="Pfam" id="PF19361">
    <property type="entry name" value="DUF5937"/>
    <property type="match status" value="1"/>
</dbReference>
<dbReference type="GO" id="GO:0003677">
    <property type="term" value="F:DNA binding"/>
    <property type="evidence" value="ECO:0007669"/>
    <property type="project" value="UniProtKB-KW"/>
</dbReference>
<evidence type="ECO:0000256" key="1">
    <source>
        <dbReference type="ARBA" id="ARBA00023015"/>
    </source>
</evidence>
<proteinExistence type="predicted"/>
<dbReference type="PANTHER" id="PTHR43132:SF8">
    <property type="entry name" value="HTH-TYPE TRANSCRIPTIONAL REGULATOR KMTR"/>
    <property type="match status" value="1"/>
</dbReference>
<dbReference type="PROSITE" id="PS50987">
    <property type="entry name" value="HTH_ARSR_2"/>
    <property type="match status" value="1"/>
</dbReference>
<dbReference type="Gene3D" id="1.10.10.10">
    <property type="entry name" value="Winged helix-like DNA-binding domain superfamily/Winged helix DNA-binding domain"/>
    <property type="match status" value="1"/>
</dbReference>
<dbReference type="STRING" id="417292.SAMN05421806_102392"/>
<evidence type="ECO:0000256" key="3">
    <source>
        <dbReference type="ARBA" id="ARBA00023163"/>
    </source>
</evidence>
<dbReference type="CDD" id="cd00090">
    <property type="entry name" value="HTH_ARSR"/>
    <property type="match status" value="1"/>
</dbReference>
<keyword evidence="6" id="KW-1185">Reference proteome</keyword>
<dbReference type="SMART" id="SM00418">
    <property type="entry name" value="HTH_ARSR"/>
    <property type="match status" value="1"/>
</dbReference>
<dbReference type="InterPro" id="IPR036390">
    <property type="entry name" value="WH_DNA-bd_sf"/>
</dbReference>
<dbReference type="PANTHER" id="PTHR43132">
    <property type="entry name" value="ARSENICAL RESISTANCE OPERON REPRESSOR ARSR-RELATED"/>
    <property type="match status" value="1"/>
</dbReference>
<dbReference type="Proteomes" id="UP000199155">
    <property type="component" value="Unassembled WGS sequence"/>
</dbReference>
<reference evidence="5 6" key="1">
    <citation type="submission" date="2016-10" db="EMBL/GenBank/DDBJ databases">
        <authorList>
            <person name="de Groot N.N."/>
        </authorList>
    </citation>
    <scope>NUCLEOTIDE SEQUENCE [LARGE SCALE GENOMIC DNA]</scope>
    <source>
        <strain evidence="5 6">CGMCC 4.5727</strain>
    </source>
</reference>
<accession>A0A1G8WD86</accession>
<dbReference type="InterPro" id="IPR036388">
    <property type="entry name" value="WH-like_DNA-bd_sf"/>
</dbReference>
<evidence type="ECO:0000313" key="5">
    <source>
        <dbReference type="EMBL" id="SDJ76214.1"/>
    </source>
</evidence>
<sequence length="328" mass="35877">MPFHLHFGEQDLLHCRFAISPIWETQAAISMLGRPESHGYHLPWLRRIKDAAAELDLAPVLRLMPQRGRYPDFWCPPPTNALSTFDEELSRVRETPADDAYTDLYETLADQPGALESALGRQLLADPAAAVQLLADRIEQAWHRLIAPEWPRLRALLEADIAYHSRVLAAVGFRELLGELNPNLRWEGSTLTVVSSLGEYERTLHGEGLVLIPSVFTWPHVVSGQEEPWRPAIIYPARGIGGLWSEAGAGTADALARLLGRARADVLTALADPASTSALAHRLGLAPSSVSAHLSALKGAGLLTSRRYGHQVLYERTPLGIALAGADV</sequence>
<dbReference type="EMBL" id="FNFF01000002">
    <property type="protein sequence ID" value="SDJ76214.1"/>
    <property type="molecule type" value="Genomic_DNA"/>
</dbReference>
<dbReference type="InterPro" id="IPR011991">
    <property type="entry name" value="ArsR-like_HTH"/>
</dbReference>
<evidence type="ECO:0000313" key="6">
    <source>
        <dbReference type="Proteomes" id="UP000199155"/>
    </source>
</evidence>
<dbReference type="SUPFAM" id="SSF46785">
    <property type="entry name" value="Winged helix' DNA-binding domain"/>
    <property type="match status" value="1"/>
</dbReference>
<dbReference type="InterPro" id="IPR045981">
    <property type="entry name" value="DUF5937"/>
</dbReference>
<dbReference type="OrthoDB" id="3460651at2"/>
<protein>
    <submittedName>
        <fullName evidence="5">DNA-binding transcriptional regulator, ArsR family</fullName>
    </submittedName>
</protein>
<gene>
    <name evidence="5" type="ORF">SAMN05421806_102392</name>
</gene>
<evidence type="ECO:0000259" key="4">
    <source>
        <dbReference type="PROSITE" id="PS50987"/>
    </source>
</evidence>
<evidence type="ECO:0000256" key="2">
    <source>
        <dbReference type="ARBA" id="ARBA00023125"/>
    </source>
</evidence>
<dbReference type="RefSeq" id="WP_093608151.1">
    <property type="nucleotide sequence ID" value="NZ_FNFF01000002.1"/>
</dbReference>
<organism evidence="5 6">
    <name type="scientific">Streptomyces indicus</name>
    <dbReference type="NCBI Taxonomy" id="417292"/>
    <lineage>
        <taxon>Bacteria</taxon>
        <taxon>Bacillati</taxon>
        <taxon>Actinomycetota</taxon>
        <taxon>Actinomycetes</taxon>
        <taxon>Kitasatosporales</taxon>
        <taxon>Streptomycetaceae</taxon>
        <taxon>Streptomyces</taxon>
    </lineage>
</organism>
<keyword evidence="2 5" id="KW-0238">DNA-binding</keyword>
<feature type="domain" description="HTH arsR-type" evidence="4">
    <location>
        <begin position="243"/>
        <end position="328"/>
    </location>
</feature>
<dbReference type="Pfam" id="PF12840">
    <property type="entry name" value="HTH_20"/>
    <property type="match status" value="1"/>
</dbReference>
<name>A0A1G8WD86_9ACTN</name>
<dbReference type="InterPro" id="IPR051011">
    <property type="entry name" value="Metal_resp_trans_reg"/>
</dbReference>
<keyword evidence="3" id="KW-0804">Transcription</keyword>
<keyword evidence="1" id="KW-0805">Transcription regulation</keyword>
<dbReference type="GO" id="GO:0003700">
    <property type="term" value="F:DNA-binding transcription factor activity"/>
    <property type="evidence" value="ECO:0007669"/>
    <property type="project" value="InterPro"/>
</dbReference>
<dbReference type="AlphaFoldDB" id="A0A1G8WD86"/>
<dbReference type="InterPro" id="IPR001845">
    <property type="entry name" value="HTH_ArsR_DNA-bd_dom"/>
</dbReference>